<dbReference type="EMBL" id="CABHML010000039">
    <property type="protein sequence ID" value="VUW83127.1"/>
    <property type="molecule type" value="Genomic_DNA"/>
</dbReference>
<evidence type="ECO:0000313" key="3">
    <source>
        <dbReference type="Proteomes" id="UP000319252"/>
    </source>
</evidence>
<evidence type="ECO:0000259" key="1">
    <source>
        <dbReference type="Pfam" id="PF01610"/>
    </source>
</evidence>
<dbReference type="AlphaFoldDB" id="A0A564RY46"/>
<reference evidence="2 3" key="1">
    <citation type="submission" date="2019-07" db="EMBL/GenBank/DDBJ databases">
        <authorList>
            <person name="Chang H.-W."/>
            <person name="Raman A."/>
            <person name="Venkatesh S."/>
            <person name="Gehrig J."/>
        </authorList>
    </citation>
    <scope>NUCLEOTIDE SEQUENCE [LARGE SCALE GENOMIC DNA]</scope>
    <source>
        <strain evidence="2">B.longum_ssp_infantis_4</strain>
    </source>
</reference>
<dbReference type="PANTHER" id="PTHR33498">
    <property type="entry name" value="TRANSPOSASE FOR INSERTION SEQUENCE ELEMENT IS1557"/>
    <property type="match status" value="1"/>
</dbReference>
<dbReference type="InterPro" id="IPR002560">
    <property type="entry name" value="Transposase_DDE"/>
</dbReference>
<name>A0A564RY46_BIFLI</name>
<protein>
    <recommendedName>
        <fullName evidence="1">Transposase IS204/IS1001/IS1096/IS1165 DDE domain-containing protein</fullName>
    </recommendedName>
</protein>
<sequence length="218" mass="24715">MVVELAKSQPVADIAEQVGEHDTRLWRFITHYVREARLYEGHTGVEAIGIDETSRRGHNYITVVADLVERNVINVTPGKDAHTIERFARDFMDHNGDPNRVRPVTCDMSLGFAKGIRQWLPDAAKVIDKFHVIKHANEAVDKAGKAEGRENPLLKRTKYLWLRNESNLTDSQLEVKRNLAKRRSKTARACGMRECLQDIHADSASRAEAEAEFRALCS</sequence>
<feature type="domain" description="Transposase IS204/IS1001/IS1096/IS1165 DDE" evidence="1">
    <location>
        <begin position="48"/>
        <end position="217"/>
    </location>
</feature>
<accession>A0A564RY46</accession>
<dbReference type="PANTHER" id="PTHR33498:SF1">
    <property type="entry name" value="TRANSPOSASE FOR INSERTION SEQUENCE ELEMENT IS1557"/>
    <property type="match status" value="1"/>
</dbReference>
<proteinExistence type="predicted"/>
<dbReference type="Pfam" id="PF01610">
    <property type="entry name" value="DDE_Tnp_ISL3"/>
    <property type="match status" value="1"/>
</dbReference>
<dbReference type="Proteomes" id="UP000319252">
    <property type="component" value="Unassembled WGS sequence"/>
</dbReference>
<dbReference type="InterPro" id="IPR047951">
    <property type="entry name" value="Transpos_ISL3"/>
</dbReference>
<evidence type="ECO:0000313" key="2">
    <source>
        <dbReference type="EMBL" id="VUW83127.1"/>
    </source>
</evidence>
<organism evidence="2 3">
    <name type="scientific">Bifidobacterium longum subsp. infantis</name>
    <dbReference type="NCBI Taxonomy" id="1682"/>
    <lineage>
        <taxon>Bacteria</taxon>
        <taxon>Bacillati</taxon>
        <taxon>Actinomycetota</taxon>
        <taxon>Actinomycetes</taxon>
        <taxon>Bifidobacteriales</taxon>
        <taxon>Bifidobacteriaceae</taxon>
        <taxon>Bifidobacterium</taxon>
    </lineage>
</organism>
<gene>
    <name evidence="2" type="ORF">BLONGUMMC1_00869</name>
</gene>